<proteinExistence type="predicted"/>
<evidence type="ECO:0000313" key="2">
    <source>
        <dbReference type="EMBL" id="PKU48208.1"/>
    </source>
</evidence>
<evidence type="ECO:0000259" key="1">
    <source>
        <dbReference type="PROSITE" id="PS50878"/>
    </source>
</evidence>
<feature type="domain" description="Reverse transcriptase" evidence="1">
    <location>
        <begin position="1"/>
        <end position="122"/>
    </location>
</feature>
<dbReference type="PANTHER" id="PTHR33332">
    <property type="entry name" value="REVERSE TRANSCRIPTASE DOMAIN-CONTAINING PROTEIN"/>
    <property type="match status" value="1"/>
</dbReference>
<gene>
    <name evidence="2" type="ORF">llap_1487</name>
</gene>
<protein>
    <submittedName>
        <fullName evidence="2">Rna-directed dna polymerase from mobile element jockey-like</fullName>
    </submittedName>
</protein>
<name>A0A2I0UQ88_LIMLA</name>
<evidence type="ECO:0000313" key="3">
    <source>
        <dbReference type="Proteomes" id="UP000233556"/>
    </source>
</evidence>
<sequence length="122" mass="13807">MDKGRAMDVIYLGFCKTFDTVPHNIFDVKLERYGFEGWTVRWIRTWAGSHIQRIIANGSMTKWELVMSNVFQGSILGPILFNIFINDIGSGIKSTLTKFTDYTKLSGAVNALEGRDAIQKEP</sequence>
<dbReference type="InterPro" id="IPR000477">
    <property type="entry name" value="RT_dom"/>
</dbReference>
<dbReference type="AlphaFoldDB" id="A0A2I0UQ88"/>
<keyword evidence="3" id="KW-1185">Reference proteome</keyword>
<dbReference type="Proteomes" id="UP000233556">
    <property type="component" value="Unassembled WGS sequence"/>
</dbReference>
<dbReference type="Pfam" id="PF00078">
    <property type="entry name" value="RVT_1"/>
    <property type="match status" value="1"/>
</dbReference>
<dbReference type="EMBL" id="KZ505658">
    <property type="protein sequence ID" value="PKU48208.1"/>
    <property type="molecule type" value="Genomic_DNA"/>
</dbReference>
<reference evidence="3" key="2">
    <citation type="submission" date="2017-12" db="EMBL/GenBank/DDBJ databases">
        <title>Genome sequence of the Bar-tailed Godwit (Limosa lapponica baueri).</title>
        <authorList>
            <person name="Lima N.C.B."/>
            <person name="Parody-Merino A.M."/>
            <person name="Battley P.F."/>
            <person name="Fidler A.E."/>
            <person name="Prosdocimi F."/>
        </authorList>
    </citation>
    <scope>NUCLEOTIDE SEQUENCE [LARGE SCALE GENOMIC DNA]</scope>
</reference>
<reference evidence="3" key="1">
    <citation type="submission" date="2017-11" db="EMBL/GenBank/DDBJ databases">
        <authorList>
            <person name="Lima N.C."/>
            <person name="Parody-Merino A.M."/>
            <person name="Battley P.F."/>
            <person name="Fidler A.E."/>
            <person name="Prosdocimi F."/>
        </authorList>
    </citation>
    <scope>NUCLEOTIDE SEQUENCE [LARGE SCALE GENOMIC DNA]</scope>
</reference>
<keyword evidence="2" id="KW-0548">Nucleotidyltransferase</keyword>
<dbReference type="OrthoDB" id="416454at2759"/>
<accession>A0A2I0UQ88</accession>
<organism evidence="2 3">
    <name type="scientific">Limosa lapponica baueri</name>
    <dbReference type="NCBI Taxonomy" id="1758121"/>
    <lineage>
        <taxon>Eukaryota</taxon>
        <taxon>Metazoa</taxon>
        <taxon>Chordata</taxon>
        <taxon>Craniata</taxon>
        <taxon>Vertebrata</taxon>
        <taxon>Euteleostomi</taxon>
        <taxon>Archelosauria</taxon>
        <taxon>Archosauria</taxon>
        <taxon>Dinosauria</taxon>
        <taxon>Saurischia</taxon>
        <taxon>Theropoda</taxon>
        <taxon>Coelurosauria</taxon>
        <taxon>Aves</taxon>
        <taxon>Neognathae</taxon>
        <taxon>Neoaves</taxon>
        <taxon>Charadriiformes</taxon>
        <taxon>Scolopacidae</taxon>
        <taxon>Limosa</taxon>
    </lineage>
</organism>
<dbReference type="PROSITE" id="PS50878">
    <property type="entry name" value="RT_POL"/>
    <property type="match status" value="1"/>
</dbReference>
<dbReference type="GO" id="GO:0003964">
    <property type="term" value="F:RNA-directed DNA polymerase activity"/>
    <property type="evidence" value="ECO:0007669"/>
    <property type="project" value="UniProtKB-KW"/>
</dbReference>
<keyword evidence="2" id="KW-0695">RNA-directed DNA polymerase</keyword>
<keyword evidence="2" id="KW-0808">Transferase</keyword>